<gene>
    <name evidence="1" type="ORF">IHE45_03G055800</name>
</gene>
<comment type="caution">
    <text evidence="1">The sequence shown here is derived from an EMBL/GenBank/DDBJ whole genome shotgun (WGS) entry which is preliminary data.</text>
</comment>
<accession>A0ACB7WLD7</accession>
<proteinExistence type="predicted"/>
<dbReference type="EMBL" id="CM037013">
    <property type="protein sequence ID" value="KAH7688818.1"/>
    <property type="molecule type" value="Genomic_DNA"/>
</dbReference>
<name>A0ACB7WLD7_DIOAL</name>
<organism evidence="1 2">
    <name type="scientific">Dioscorea alata</name>
    <name type="common">Purple yam</name>
    <dbReference type="NCBI Taxonomy" id="55571"/>
    <lineage>
        <taxon>Eukaryota</taxon>
        <taxon>Viridiplantae</taxon>
        <taxon>Streptophyta</taxon>
        <taxon>Embryophyta</taxon>
        <taxon>Tracheophyta</taxon>
        <taxon>Spermatophyta</taxon>
        <taxon>Magnoliopsida</taxon>
        <taxon>Liliopsida</taxon>
        <taxon>Dioscoreales</taxon>
        <taxon>Dioscoreaceae</taxon>
        <taxon>Dioscorea</taxon>
    </lineage>
</organism>
<reference evidence="2" key="1">
    <citation type="journal article" date="2022" name="Nat. Commun.">
        <title>Chromosome evolution and the genetic basis of agronomically important traits in greater yam.</title>
        <authorList>
            <person name="Bredeson J.V."/>
            <person name="Lyons J.B."/>
            <person name="Oniyinde I.O."/>
            <person name="Okereke N.R."/>
            <person name="Kolade O."/>
            <person name="Nnabue I."/>
            <person name="Nwadili C.O."/>
            <person name="Hribova E."/>
            <person name="Parker M."/>
            <person name="Nwogha J."/>
            <person name="Shu S."/>
            <person name="Carlson J."/>
            <person name="Kariba R."/>
            <person name="Muthemba S."/>
            <person name="Knop K."/>
            <person name="Barton G.J."/>
            <person name="Sherwood A.V."/>
            <person name="Lopez-Montes A."/>
            <person name="Asiedu R."/>
            <person name="Jamnadass R."/>
            <person name="Muchugi A."/>
            <person name="Goodstein D."/>
            <person name="Egesi C.N."/>
            <person name="Featherston J."/>
            <person name="Asfaw A."/>
            <person name="Simpson G.G."/>
            <person name="Dolezel J."/>
            <person name="Hendre P.S."/>
            <person name="Van Deynze A."/>
            <person name="Kumar P.L."/>
            <person name="Obidiegwu J.E."/>
            <person name="Bhattacharjee R."/>
            <person name="Rokhsar D.S."/>
        </authorList>
    </citation>
    <scope>NUCLEOTIDE SEQUENCE [LARGE SCALE GENOMIC DNA]</scope>
    <source>
        <strain evidence="2">cv. TDa95/00328</strain>
    </source>
</reference>
<protein>
    <submittedName>
        <fullName evidence="1">Zinc finger RING/FYVE/PHD-type protein</fullName>
    </submittedName>
</protein>
<sequence length="336" mass="38522">MENKEGRCSAMAVPGGSFRRMHDIEQKEKEKPPRRRPFTRSAAAAVSGFHRGLEEEEGVEEGDDEVVEVTESEFLVDRGLREHRSVVRLRDSGRKMRDLNELNGASKDCGDRKWNLGEGLGKRELDFSNLKRRIRSSGGSCSKRRKDFGKLELGPDKGEQNFAEGNGNSSNENGNSGKRKRSKANSGLMDESSRDAEKMRFACHQCFHSFEQNVVSCSSCERKRYCYNCIAKWYPEQTREDVQAACPVCRGNCNCKACLRASVNLKINRQEADDHVRLQHLLYLLYRLLPVLRQIDEEHRSEVILEAMTQGIEPSQVDVVRTKLDKEERIYWTTRR</sequence>
<keyword evidence="2" id="KW-1185">Reference proteome</keyword>
<dbReference type="Proteomes" id="UP000827976">
    <property type="component" value="Chromosome 3"/>
</dbReference>
<evidence type="ECO:0000313" key="1">
    <source>
        <dbReference type="EMBL" id="KAH7688818.1"/>
    </source>
</evidence>
<evidence type="ECO:0000313" key="2">
    <source>
        <dbReference type="Proteomes" id="UP000827976"/>
    </source>
</evidence>